<gene>
    <name evidence="2" type="ORF">M9Y10_032286</name>
</gene>
<keyword evidence="3" id="KW-1185">Reference proteome</keyword>
<sequence>MFSFYYITDIQNKDEIIQVQNESKIMIIDEYQDTDTNKYFFACFDYKIIIYQNQETLNEFLSKHQDYDKYFLKRNPITGLKHDDDIFMYEINNFCEKFGIFNSNLQMFWRLIYRCISGFLIKKSYKNHQIKNHKNSNKKFLEGQEKIESIDRFIILREIGRGSLASVDLVYYIKREELFALKIPYSSLESIERERQNYLNIEYPFIVKYFGYIESSRRKCLLFEFVDGKTLDEYEVNSLTNNEKVNIIWELLNTVQHIHSLGYICRDIHFKNIMINENKDAIFIDFDRVIKFDEQKTLDFFQIFLPELDNEGKFDYKSDVFLIGCLIFFVLTGKKLDLKCQQKNDEEFIFDLSYYQLRKEEEMLLKSCFRFNKCKRPSINQLISTFKDNFLSNMH</sequence>
<feature type="domain" description="Protein kinase" evidence="1">
    <location>
        <begin position="153"/>
        <end position="391"/>
    </location>
</feature>
<accession>A0ABR2GZL2</accession>
<proteinExistence type="predicted"/>
<dbReference type="SUPFAM" id="SSF56112">
    <property type="entry name" value="Protein kinase-like (PK-like)"/>
    <property type="match status" value="1"/>
</dbReference>
<dbReference type="PROSITE" id="PS50011">
    <property type="entry name" value="PROTEIN_KINASE_DOM"/>
    <property type="match status" value="1"/>
</dbReference>
<evidence type="ECO:0000313" key="3">
    <source>
        <dbReference type="Proteomes" id="UP001470230"/>
    </source>
</evidence>
<dbReference type="PANTHER" id="PTHR48011:SF18">
    <property type="entry name" value="MITOGEN-ACTIVATED PROTEIN KINASE KINASE KINASE 19-RELATED"/>
    <property type="match status" value="1"/>
</dbReference>
<evidence type="ECO:0000313" key="2">
    <source>
        <dbReference type="EMBL" id="KAK8839350.1"/>
    </source>
</evidence>
<dbReference type="PANTHER" id="PTHR48011">
    <property type="entry name" value="CCR4-NOT TRANSCRIPTIONAL COMPLEX SUBUNIT CAF120-RELATED"/>
    <property type="match status" value="1"/>
</dbReference>
<reference evidence="2 3" key="1">
    <citation type="submission" date="2024-04" db="EMBL/GenBank/DDBJ databases">
        <title>Tritrichomonas musculus Genome.</title>
        <authorList>
            <person name="Alves-Ferreira E."/>
            <person name="Grigg M."/>
            <person name="Lorenzi H."/>
            <person name="Galac M."/>
        </authorList>
    </citation>
    <scope>NUCLEOTIDE SEQUENCE [LARGE SCALE GENOMIC DNA]</scope>
    <source>
        <strain evidence="2 3">EAF2021</strain>
    </source>
</reference>
<dbReference type="InterPro" id="IPR000719">
    <property type="entry name" value="Prot_kinase_dom"/>
</dbReference>
<organism evidence="2 3">
    <name type="scientific">Tritrichomonas musculus</name>
    <dbReference type="NCBI Taxonomy" id="1915356"/>
    <lineage>
        <taxon>Eukaryota</taxon>
        <taxon>Metamonada</taxon>
        <taxon>Parabasalia</taxon>
        <taxon>Tritrichomonadida</taxon>
        <taxon>Tritrichomonadidae</taxon>
        <taxon>Tritrichomonas</taxon>
    </lineage>
</organism>
<dbReference type="InterPro" id="IPR011009">
    <property type="entry name" value="Kinase-like_dom_sf"/>
</dbReference>
<protein>
    <recommendedName>
        <fullName evidence="1">Protein kinase domain-containing protein</fullName>
    </recommendedName>
</protein>
<dbReference type="CDD" id="cd00180">
    <property type="entry name" value="PKc"/>
    <property type="match status" value="1"/>
</dbReference>
<dbReference type="Proteomes" id="UP001470230">
    <property type="component" value="Unassembled WGS sequence"/>
</dbReference>
<dbReference type="Gene3D" id="1.10.510.10">
    <property type="entry name" value="Transferase(Phosphotransferase) domain 1"/>
    <property type="match status" value="1"/>
</dbReference>
<dbReference type="EMBL" id="JAPFFF010000052">
    <property type="protein sequence ID" value="KAK8839350.1"/>
    <property type="molecule type" value="Genomic_DNA"/>
</dbReference>
<name>A0ABR2GZL2_9EUKA</name>
<dbReference type="InterPro" id="IPR052751">
    <property type="entry name" value="Plant_MAPKKK"/>
</dbReference>
<comment type="caution">
    <text evidence="2">The sequence shown here is derived from an EMBL/GenBank/DDBJ whole genome shotgun (WGS) entry which is preliminary data.</text>
</comment>
<evidence type="ECO:0000259" key="1">
    <source>
        <dbReference type="PROSITE" id="PS50011"/>
    </source>
</evidence>
<dbReference type="Pfam" id="PF00069">
    <property type="entry name" value="Pkinase"/>
    <property type="match status" value="1"/>
</dbReference>